<dbReference type="EMBL" id="JXTB01000117">
    <property type="protein sequence ID" value="PON62026.1"/>
    <property type="molecule type" value="Genomic_DNA"/>
</dbReference>
<dbReference type="Pfam" id="PF03242">
    <property type="entry name" value="LEA_3a"/>
    <property type="match status" value="1"/>
</dbReference>
<dbReference type="PANTHER" id="PTHR33509">
    <property type="entry name" value="LATE EMBRYOGENIS ABUNDANT PROTEIN 2-RELATED"/>
    <property type="match status" value="1"/>
</dbReference>
<evidence type="ECO:0000313" key="2">
    <source>
        <dbReference type="Proteomes" id="UP000237105"/>
    </source>
</evidence>
<comment type="caution">
    <text evidence="1">The sequence shown here is derived from an EMBL/GenBank/DDBJ whole genome shotgun (WGS) entry which is preliminary data.</text>
</comment>
<sequence>MASSLSKSKLLIEKALSLSSITRRGYAAASQGSVGAGLNRGGSTISMVGKVEERAVNVMNGESEAAAASAWAPDPLTGYYRPASHAVEIDPVELRQMLLNNKARPL</sequence>
<accession>A0A2P5CLX8</accession>
<dbReference type="InterPro" id="IPR004926">
    <property type="entry name" value="LEA_3a"/>
</dbReference>
<dbReference type="AlphaFoldDB" id="A0A2P5CLX8"/>
<gene>
    <name evidence="1" type="ORF">PanWU01x14_142280</name>
</gene>
<organism evidence="1 2">
    <name type="scientific">Parasponia andersonii</name>
    <name type="common">Sponia andersonii</name>
    <dbReference type="NCBI Taxonomy" id="3476"/>
    <lineage>
        <taxon>Eukaryota</taxon>
        <taxon>Viridiplantae</taxon>
        <taxon>Streptophyta</taxon>
        <taxon>Embryophyta</taxon>
        <taxon>Tracheophyta</taxon>
        <taxon>Spermatophyta</taxon>
        <taxon>Magnoliopsida</taxon>
        <taxon>eudicotyledons</taxon>
        <taxon>Gunneridae</taxon>
        <taxon>Pentapetalae</taxon>
        <taxon>rosids</taxon>
        <taxon>fabids</taxon>
        <taxon>Rosales</taxon>
        <taxon>Cannabaceae</taxon>
        <taxon>Parasponia</taxon>
    </lineage>
</organism>
<dbReference type="PANTHER" id="PTHR33509:SF34">
    <property type="entry name" value="LATE EMBRYOGENIS ABUNDANT PROTEIN 41"/>
    <property type="match status" value="1"/>
</dbReference>
<protein>
    <submittedName>
        <fullName evidence="1">Late embryogenesis abundant protein</fullName>
    </submittedName>
</protein>
<keyword evidence="2" id="KW-1185">Reference proteome</keyword>
<dbReference type="OrthoDB" id="1693956at2759"/>
<dbReference type="Proteomes" id="UP000237105">
    <property type="component" value="Unassembled WGS sequence"/>
</dbReference>
<dbReference type="STRING" id="3476.A0A2P5CLX8"/>
<evidence type="ECO:0000313" key="1">
    <source>
        <dbReference type="EMBL" id="PON62026.1"/>
    </source>
</evidence>
<dbReference type="GO" id="GO:0006950">
    <property type="term" value="P:response to stress"/>
    <property type="evidence" value="ECO:0007669"/>
    <property type="project" value="TreeGrafter"/>
</dbReference>
<dbReference type="GO" id="GO:0005739">
    <property type="term" value="C:mitochondrion"/>
    <property type="evidence" value="ECO:0007669"/>
    <property type="project" value="TreeGrafter"/>
</dbReference>
<reference evidence="2" key="1">
    <citation type="submission" date="2016-06" db="EMBL/GenBank/DDBJ databases">
        <title>Parallel loss of symbiosis genes in relatives of nitrogen-fixing non-legume Parasponia.</title>
        <authorList>
            <person name="Van Velzen R."/>
            <person name="Holmer R."/>
            <person name="Bu F."/>
            <person name="Rutten L."/>
            <person name="Van Zeijl A."/>
            <person name="Liu W."/>
            <person name="Santuari L."/>
            <person name="Cao Q."/>
            <person name="Sharma T."/>
            <person name="Shen D."/>
            <person name="Roswanjaya Y."/>
            <person name="Wardhani T."/>
            <person name="Kalhor M.S."/>
            <person name="Jansen J."/>
            <person name="Van den Hoogen J."/>
            <person name="Gungor B."/>
            <person name="Hartog M."/>
            <person name="Hontelez J."/>
            <person name="Verver J."/>
            <person name="Yang W.-C."/>
            <person name="Schijlen E."/>
            <person name="Repin R."/>
            <person name="Schilthuizen M."/>
            <person name="Schranz E."/>
            <person name="Heidstra R."/>
            <person name="Miyata K."/>
            <person name="Fedorova E."/>
            <person name="Kohlen W."/>
            <person name="Bisseling T."/>
            <person name="Smit S."/>
            <person name="Geurts R."/>
        </authorList>
    </citation>
    <scope>NUCLEOTIDE SEQUENCE [LARGE SCALE GENOMIC DNA]</scope>
    <source>
        <strain evidence="2">cv. WU1-14</strain>
    </source>
</reference>
<proteinExistence type="predicted"/>
<name>A0A2P5CLX8_PARAD</name>